<proteinExistence type="predicted"/>
<evidence type="ECO:0000313" key="2">
    <source>
        <dbReference type="Proteomes" id="UP000231071"/>
    </source>
</evidence>
<dbReference type="EMBL" id="PFOI01000014">
    <property type="protein sequence ID" value="PIZ71428.1"/>
    <property type="molecule type" value="Genomic_DNA"/>
</dbReference>
<accession>A0A2M7UJP3</accession>
<gene>
    <name evidence="1" type="ORF">COY09_00780</name>
</gene>
<protein>
    <submittedName>
        <fullName evidence="1">Uncharacterized protein</fullName>
    </submittedName>
</protein>
<evidence type="ECO:0000313" key="1">
    <source>
        <dbReference type="EMBL" id="PIZ71428.1"/>
    </source>
</evidence>
<comment type="caution">
    <text evidence="1">The sequence shown here is derived from an EMBL/GenBank/DDBJ whole genome shotgun (WGS) entry which is preliminary data.</text>
</comment>
<sequence>TVVLAPDKLAISWVVKVVVWGIIFKVFCKAIIPADVWVIARSILTGLLSCWAKAISALAPPVSSLI</sequence>
<dbReference type="AlphaFoldDB" id="A0A2M7UJP3"/>
<feature type="non-terminal residue" evidence="1">
    <location>
        <position position="1"/>
    </location>
</feature>
<dbReference type="Proteomes" id="UP000231071">
    <property type="component" value="Unassembled WGS sequence"/>
</dbReference>
<name>A0A2M7UJP3_9BACT</name>
<organism evidence="1 2">
    <name type="scientific">Candidatus Portnoybacteria bacterium CG_4_10_14_0_2_um_filter_39_11</name>
    <dbReference type="NCBI Taxonomy" id="1974797"/>
    <lineage>
        <taxon>Bacteria</taxon>
        <taxon>Candidatus Portnoyibacteriota</taxon>
    </lineage>
</organism>
<reference evidence="2" key="1">
    <citation type="submission" date="2017-09" db="EMBL/GenBank/DDBJ databases">
        <title>Depth-based differentiation of microbial function through sediment-hosted aquifers and enrichment of novel symbionts in the deep terrestrial subsurface.</title>
        <authorList>
            <person name="Probst A.J."/>
            <person name="Ladd B."/>
            <person name="Jarett J.K."/>
            <person name="Geller-Mcgrath D.E."/>
            <person name="Sieber C.M.K."/>
            <person name="Emerson J.B."/>
            <person name="Anantharaman K."/>
            <person name="Thomas B.C."/>
            <person name="Malmstrom R."/>
            <person name="Stieglmeier M."/>
            <person name="Klingl A."/>
            <person name="Woyke T."/>
            <person name="Ryan C.M."/>
            <person name="Banfield J.F."/>
        </authorList>
    </citation>
    <scope>NUCLEOTIDE SEQUENCE [LARGE SCALE GENOMIC DNA]</scope>
</reference>